<protein>
    <submittedName>
        <fullName evidence="1">Uncharacterized protein</fullName>
    </submittedName>
</protein>
<organism evidence="1 2">
    <name type="scientific">Christensenella tenuis</name>
    <dbReference type="NCBI Taxonomy" id="2763033"/>
    <lineage>
        <taxon>Bacteria</taxon>
        <taxon>Bacillati</taxon>
        <taxon>Bacillota</taxon>
        <taxon>Clostridia</taxon>
        <taxon>Christensenellales</taxon>
        <taxon>Christensenellaceae</taxon>
        <taxon>Christensenella</taxon>
    </lineage>
</organism>
<keyword evidence="2" id="KW-1185">Reference proteome</keyword>
<dbReference type="EMBL" id="JACOON010000007">
    <property type="protein sequence ID" value="MBC5649342.1"/>
    <property type="molecule type" value="Genomic_DNA"/>
</dbReference>
<gene>
    <name evidence="1" type="ORF">H8S18_13425</name>
</gene>
<reference evidence="1 2" key="1">
    <citation type="submission" date="2020-08" db="EMBL/GenBank/DDBJ databases">
        <title>Genome public.</title>
        <authorList>
            <person name="Liu C."/>
            <person name="Sun Q."/>
        </authorList>
    </citation>
    <scope>NUCLEOTIDE SEQUENCE [LARGE SCALE GENOMIC DNA]</scope>
    <source>
        <strain evidence="1 2">NSJ-35</strain>
    </source>
</reference>
<dbReference type="RefSeq" id="WP_186858780.1">
    <property type="nucleotide sequence ID" value="NZ_JACOON010000007.1"/>
</dbReference>
<comment type="caution">
    <text evidence="1">The sequence shown here is derived from an EMBL/GenBank/DDBJ whole genome shotgun (WGS) entry which is preliminary data.</text>
</comment>
<accession>A0ABR7EHU5</accession>
<evidence type="ECO:0000313" key="1">
    <source>
        <dbReference type="EMBL" id="MBC5649342.1"/>
    </source>
</evidence>
<sequence>MWITFCVKNGFAKAFFIKGSENTEMSYPQMQKSHGCAKISLSRGKIKKEGKSVFFSHGKNFYALK</sequence>
<proteinExistence type="predicted"/>
<name>A0ABR7EHU5_9FIRM</name>
<evidence type="ECO:0000313" key="2">
    <source>
        <dbReference type="Proteomes" id="UP000606889"/>
    </source>
</evidence>
<dbReference type="Proteomes" id="UP000606889">
    <property type="component" value="Unassembled WGS sequence"/>
</dbReference>